<dbReference type="EMBL" id="FOTR01000003">
    <property type="protein sequence ID" value="SFL68740.1"/>
    <property type="molecule type" value="Genomic_DNA"/>
</dbReference>
<evidence type="ECO:0000256" key="10">
    <source>
        <dbReference type="PROSITE-ProRule" id="PRU01193"/>
    </source>
</evidence>
<feature type="domain" description="CBS" evidence="12">
    <location>
        <begin position="220"/>
        <end position="279"/>
    </location>
</feature>
<accession>A0A1I4JQC9</accession>
<dbReference type="SUPFAM" id="SSF56176">
    <property type="entry name" value="FAD-binding/transporter-associated domain-like"/>
    <property type="match status" value="1"/>
</dbReference>
<dbReference type="Pfam" id="PF03471">
    <property type="entry name" value="CorC_HlyC"/>
    <property type="match status" value="1"/>
</dbReference>
<dbReference type="Gene3D" id="3.10.580.10">
    <property type="entry name" value="CBS-domain"/>
    <property type="match status" value="1"/>
</dbReference>
<dbReference type="PROSITE" id="PS51846">
    <property type="entry name" value="CNNM"/>
    <property type="match status" value="1"/>
</dbReference>
<evidence type="ECO:0000256" key="9">
    <source>
        <dbReference type="PROSITE-ProRule" id="PRU00703"/>
    </source>
</evidence>
<dbReference type="AlphaFoldDB" id="A0A1I4JQC9"/>
<dbReference type="FunFam" id="3.10.580.10:FF:000002">
    <property type="entry name" value="Magnesium/cobalt efflux protein CorC"/>
    <property type="match status" value="1"/>
</dbReference>
<protein>
    <submittedName>
        <fullName evidence="14">Hemolysin, contains CBS domains</fullName>
    </submittedName>
</protein>
<dbReference type="InterPro" id="IPR005170">
    <property type="entry name" value="Transptr-assoc_dom"/>
</dbReference>
<feature type="domain" description="CBS" evidence="12">
    <location>
        <begin position="284"/>
        <end position="341"/>
    </location>
</feature>
<keyword evidence="4 10" id="KW-0812">Transmembrane</keyword>
<dbReference type="GO" id="GO:0050660">
    <property type="term" value="F:flavin adenine dinucleotide binding"/>
    <property type="evidence" value="ECO:0007669"/>
    <property type="project" value="InterPro"/>
</dbReference>
<evidence type="ECO:0000259" key="12">
    <source>
        <dbReference type="PROSITE" id="PS51371"/>
    </source>
</evidence>
<evidence type="ECO:0000256" key="6">
    <source>
        <dbReference type="ARBA" id="ARBA00022989"/>
    </source>
</evidence>
<evidence type="ECO:0000256" key="8">
    <source>
        <dbReference type="ARBA" id="ARBA00023136"/>
    </source>
</evidence>
<name>A0A1I4JQC9_9BACI</name>
<dbReference type="Pfam" id="PF01595">
    <property type="entry name" value="CNNM"/>
    <property type="match status" value="1"/>
</dbReference>
<dbReference type="Proteomes" id="UP000198565">
    <property type="component" value="Unassembled WGS sequence"/>
</dbReference>
<dbReference type="InterPro" id="IPR044751">
    <property type="entry name" value="Ion_transp-like_CBS"/>
</dbReference>
<dbReference type="InterPro" id="IPR036318">
    <property type="entry name" value="FAD-bd_PCMH-like_sf"/>
</dbReference>
<evidence type="ECO:0000256" key="7">
    <source>
        <dbReference type="ARBA" id="ARBA00023122"/>
    </source>
</evidence>
<dbReference type="Pfam" id="PF00571">
    <property type="entry name" value="CBS"/>
    <property type="match status" value="2"/>
</dbReference>
<evidence type="ECO:0000256" key="4">
    <source>
        <dbReference type="ARBA" id="ARBA00022692"/>
    </source>
</evidence>
<dbReference type="SUPFAM" id="SSF54631">
    <property type="entry name" value="CBS-domain pair"/>
    <property type="match status" value="1"/>
</dbReference>
<dbReference type="Gene3D" id="3.30.465.10">
    <property type="match status" value="1"/>
</dbReference>
<feature type="transmembrane region" description="Helical" evidence="11">
    <location>
        <begin position="97"/>
        <end position="122"/>
    </location>
</feature>
<dbReference type="InterPro" id="IPR046342">
    <property type="entry name" value="CBS_dom_sf"/>
</dbReference>
<proteinExistence type="inferred from homology"/>
<keyword evidence="8 10" id="KW-0472">Membrane</keyword>
<evidence type="ECO:0000256" key="2">
    <source>
        <dbReference type="ARBA" id="ARBA00006337"/>
    </source>
</evidence>
<evidence type="ECO:0000256" key="1">
    <source>
        <dbReference type="ARBA" id="ARBA00004651"/>
    </source>
</evidence>
<evidence type="ECO:0000259" key="13">
    <source>
        <dbReference type="PROSITE" id="PS51846"/>
    </source>
</evidence>
<dbReference type="RefSeq" id="WP_091482614.1">
    <property type="nucleotide sequence ID" value="NZ_FOTR01000003.1"/>
</dbReference>
<keyword evidence="6 10" id="KW-1133">Transmembrane helix</keyword>
<comment type="subcellular location">
    <subcellularLocation>
        <location evidence="1">Cell membrane</location>
        <topology evidence="1">Multi-pass membrane protein</topology>
    </subcellularLocation>
</comment>
<dbReference type="STRING" id="334253.SAMN04487943_103101"/>
<feature type="domain" description="CNNM transmembrane" evidence="13">
    <location>
        <begin position="1"/>
        <end position="201"/>
    </location>
</feature>
<evidence type="ECO:0000313" key="14">
    <source>
        <dbReference type="EMBL" id="SFL68740.1"/>
    </source>
</evidence>
<evidence type="ECO:0000256" key="5">
    <source>
        <dbReference type="ARBA" id="ARBA00022737"/>
    </source>
</evidence>
<dbReference type="InterPro" id="IPR016169">
    <property type="entry name" value="FAD-bd_PCMH_sub2"/>
</dbReference>
<dbReference type="InterPro" id="IPR002550">
    <property type="entry name" value="CNNM"/>
</dbReference>
<dbReference type="PROSITE" id="PS51371">
    <property type="entry name" value="CBS"/>
    <property type="match status" value="2"/>
</dbReference>
<feature type="transmembrane region" description="Helical" evidence="11">
    <location>
        <begin position="57"/>
        <end position="77"/>
    </location>
</feature>
<keyword evidence="3" id="KW-1003">Cell membrane</keyword>
<keyword evidence="5" id="KW-0677">Repeat</keyword>
<reference evidence="15" key="1">
    <citation type="submission" date="2016-10" db="EMBL/GenBank/DDBJ databases">
        <authorList>
            <person name="Varghese N."/>
            <person name="Submissions S."/>
        </authorList>
    </citation>
    <scope>NUCLEOTIDE SEQUENCE [LARGE SCALE GENOMIC DNA]</scope>
    <source>
        <strain evidence="15">CGMCC 1.4250</strain>
    </source>
</reference>
<dbReference type="SMART" id="SM01091">
    <property type="entry name" value="CorC_HlyC"/>
    <property type="match status" value="1"/>
</dbReference>
<organism evidence="14 15">
    <name type="scientific">Gracilibacillus orientalis</name>
    <dbReference type="NCBI Taxonomy" id="334253"/>
    <lineage>
        <taxon>Bacteria</taxon>
        <taxon>Bacillati</taxon>
        <taxon>Bacillota</taxon>
        <taxon>Bacilli</taxon>
        <taxon>Bacillales</taxon>
        <taxon>Bacillaceae</taxon>
        <taxon>Gracilibacillus</taxon>
    </lineage>
</organism>
<keyword evidence="15" id="KW-1185">Reference proteome</keyword>
<evidence type="ECO:0000313" key="15">
    <source>
        <dbReference type="Proteomes" id="UP000198565"/>
    </source>
</evidence>
<dbReference type="OrthoDB" id="9798188at2"/>
<sequence>MEIINLIIVAILIILTAFFVASEFAIVKIRKSRVRSLVKQGKAGAKSAEKVTNSLDGYLAACQLGITVTALGIGWLGEPAIAQLLHPVFESLGFSATVISTISFIIAFLFITFLHVVIGELAPKSFSIQKTEKVTLLLSPLLVIFHKVMYPFIWALNGSARIIVRMFGLPPASESGEIYSEDEVRSILATSYKSGEINASEIRYLNNVFEFDERVAKEVMIPRTEIICLYQDNTYQANLDILKAGKYTRYPVADKDKDHIVGIINTKEFFKDFLKEEQKGLTNYIKPIIHATENTPINAILKRLQKRQNHMAIVVDEYGGTAGLITMEDIIEEVFGEIQDELDVDERPMYQKINEYTYLLNGKLLISETNELLNTDIDDNEIDTIGGWFLNQRLDPVKGTTMEYNNYKFTIKDVDGHQIRLIEAKQINTEEKKHE</sequence>
<evidence type="ECO:0000256" key="11">
    <source>
        <dbReference type="SAM" id="Phobius"/>
    </source>
</evidence>
<keyword evidence="7 9" id="KW-0129">CBS domain</keyword>
<comment type="similarity">
    <text evidence="2">Belongs to the UPF0053 family.</text>
</comment>
<dbReference type="CDD" id="cd04590">
    <property type="entry name" value="CBS_pair_CorC_HlyC_assoc"/>
    <property type="match status" value="1"/>
</dbReference>
<dbReference type="InterPro" id="IPR000644">
    <property type="entry name" value="CBS_dom"/>
</dbReference>
<dbReference type="GO" id="GO:0005886">
    <property type="term" value="C:plasma membrane"/>
    <property type="evidence" value="ECO:0007669"/>
    <property type="project" value="UniProtKB-SubCell"/>
</dbReference>
<evidence type="ECO:0000256" key="3">
    <source>
        <dbReference type="ARBA" id="ARBA00022475"/>
    </source>
</evidence>
<dbReference type="PANTHER" id="PTHR43099">
    <property type="entry name" value="UPF0053 PROTEIN YRKA"/>
    <property type="match status" value="1"/>
</dbReference>
<dbReference type="InterPro" id="IPR051676">
    <property type="entry name" value="UPF0053_domain"/>
</dbReference>
<dbReference type="PANTHER" id="PTHR43099:SF2">
    <property type="entry name" value="UPF0053 PROTEIN YRKA"/>
    <property type="match status" value="1"/>
</dbReference>
<feature type="transmembrane region" description="Helical" evidence="11">
    <location>
        <begin position="134"/>
        <end position="156"/>
    </location>
</feature>
<feature type="transmembrane region" description="Helical" evidence="11">
    <location>
        <begin position="6"/>
        <end position="27"/>
    </location>
</feature>
<gene>
    <name evidence="14" type="ORF">SAMN04487943_103101</name>
</gene>